<feature type="transmembrane region" description="Helical" evidence="6">
    <location>
        <begin position="227"/>
        <end position="251"/>
    </location>
</feature>
<evidence type="ECO:0000256" key="3">
    <source>
        <dbReference type="ARBA" id="ARBA00022692"/>
    </source>
</evidence>
<feature type="transmembrane region" description="Helical" evidence="6">
    <location>
        <begin position="50"/>
        <end position="68"/>
    </location>
</feature>
<name>A0A3A4NGK4_ABYX5</name>
<organism evidence="7 8">
    <name type="scientific">Abyssobacteria bacterium (strain SURF_5)</name>
    <dbReference type="NCBI Taxonomy" id="2093360"/>
    <lineage>
        <taxon>Bacteria</taxon>
        <taxon>Pseudomonadati</taxon>
        <taxon>Candidatus Hydrogenedentota</taxon>
        <taxon>Candidatus Abyssobacteria</taxon>
    </lineage>
</organism>
<dbReference type="PANTHER" id="PTHR21716">
    <property type="entry name" value="TRANSMEMBRANE PROTEIN"/>
    <property type="match status" value="1"/>
</dbReference>
<feature type="transmembrane region" description="Helical" evidence="6">
    <location>
        <begin position="282"/>
        <end position="301"/>
    </location>
</feature>
<keyword evidence="5 6" id="KW-0472">Membrane</keyword>
<feature type="transmembrane region" description="Helical" evidence="6">
    <location>
        <begin position="158"/>
        <end position="183"/>
    </location>
</feature>
<evidence type="ECO:0000256" key="6">
    <source>
        <dbReference type="SAM" id="Phobius"/>
    </source>
</evidence>
<comment type="similarity">
    <text evidence="2">Belongs to the autoinducer-2 exporter (AI-2E) (TC 2.A.86) family.</text>
</comment>
<comment type="caution">
    <text evidence="7">The sequence shown here is derived from an EMBL/GenBank/DDBJ whole genome shotgun (WGS) entry which is preliminary data.</text>
</comment>
<evidence type="ECO:0000256" key="4">
    <source>
        <dbReference type="ARBA" id="ARBA00022989"/>
    </source>
</evidence>
<evidence type="ECO:0000313" key="8">
    <source>
        <dbReference type="Proteomes" id="UP000265882"/>
    </source>
</evidence>
<evidence type="ECO:0000256" key="2">
    <source>
        <dbReference type="ARBA" id="ARBA00009773"/>
    </source>
</evidence>
<gene>
    <name evidence="7" type="ORF">C4520_15660</name>
</gene>
<dbReference type="InterPro" id="IPR002549">
    <property type="entry name" value="AI-2E-like"/>
</dbReference>
<comment type="subcellular location">
    <subcellularLocation>
        <location evidence="1">Membrane</location>
        <topology evidence="1">Multi-pass membrane protein</topology>
    </subcellularLocation>
</comment>
<evidence type="ECO:0000313" key="7">
    <source>
        <dbReference type="EMBL" id="RJP17805.1"/>
    </source>
</evidence>
<keyword evidence="3 6" id="KW-0812">Transmembrane</keyword>
<evidence type="ECO:0000256" key="1">
    <source>
        <dbReference type="ARBA" id="ARBA00004141"/>
    </source>
</evidence>
<reference evidence="7 8" key="1">
    <citation type="journal article" date="2017" name="ISME J.">
        <title>Energy and carbon metabolisms in a deep terrestrial subsurface fluid microbial community.</title>
        <authorList>
            <person name="Momper L."/>
            <person name="Jungbluth S.P."/>
            <person name="Lee M.D."/>
            <person name="Amend J.P."/>
        </authorList>
    </citation>
    <scope>NUCLEOTIDE SEQUENCE [LARGE SCALE GENOMIC DNA]</scope>
    <source>
        <strain evidence="7">SURF_5</strain>
    </source>
</reference>
<feature type="transmembrane region" description="Helical" evidence="6">
    <location>
        <begin position="321"/>
        <end position="346"/>
    </location>
</feature>
<dbReference type="GO" id="GO:0055085">
    <property type="term" value="P:transmembrane transport"/>
    <property type="evidence" value="ECO:0007669"/>
    <property type="project" value="TreeGrafter"/>
</dbReference>
<dbReference type="Pfam" id="PF01594">
    <property type="entry name" value="AI-2E_transport"/>
    <property type="match status" value="1"/>
</dbReference>
<protein>
    <submittedName>
        <fullName evidence="7">AI-2E family transporter</fullName>
    </submittedName>
</protein>
<feature type="transmembrane region" description="Helical" evidence="6">
    <location>
        <begin position="257"/>
        <end position="275"/>
    </location>
</feature>
<dbReference type="Proteomes" id="UP000265882">
    <property type="component" value="Unassembled WGS sequence"/>
</dbReference>
<feature type="transmembrane region" description="Helical" evidence="6">
    <location>
        <begin position="80"/>
        <end position="101"/>
    </location>
</feature>
<dbReference type="AlphaFoldDB" id="A0A3A4NGK4"/>
<dbReference type="GO" id="GO:0016020">
    <property type="term" value="C:membrane"/>
    <property type="evidence" value="ECO:0007669"/>
    <property type="project" value="UniProtKB-SubCell"/>
</dbReference>
<proteinExistence type="inferred from homology"/>
<dbReference type="EMBL" id="QZKU01000110">
    <property type="protein sequence ID" value="RJP17805.1"/>
    <property type="molecule type" value="Genomic_DNA"/>
</dbReference>
<sequence>MANKEKAAETGERPYLKPGYSEFIFKILIAVGIVAATTLLVLLLIFASYAFLLIFAGVLVTIFVRSLSDWVSETLRISSGWALLLTYLFLLIVIGATLWLVSSTLINQFTQLAEELPRAIEQVEETLEQFEVGRTFLRALPDPEALISSATDIAGRAAGIFSTALGFISAFLIIIFIGIYFSFDPDLYVSGFLRLIPIDKRKHAREILHNVAFVLQWWLIGRLFSMFVLGTLTGTGLWILGIPLPLALGALTGALTFIPYIGAILSYIPILLLSLSQGLNSALYALLLYLGIQSVESYLLVPIVEKKAVELPPSLTLIAQVVAGILFGIFGLILASPLTATAIVLVRILYVRNVLGDDIQATQTRKTDAKSEEGESD</sequence>
<dbReference type="PANTHER" id="PTHR21716:SF62">
    <property type="entry name" value="TRANSPORT PROTEIN YDBI-RELATED"/>
    <property type="match status" value="1"/>
</dbReference>
<evidence type="ECO:0000256" key="5">
    <source>
        <dbReference type="ARBA" id="ARBA00023136"/>
    </source>
</evidence>
<accession>A0A3A4NGK4</accession>
<keyword evidence="4 6" id="KW-1133">Transmembrane helix</keyword>
<feature type="transmembrane region" description="Helical" evidence="6">
    <location>
        <begin position="23"/>
        <end position="45"/>
    </location>
</feature>